<protein>
    <recommendedName>
        <fullName evidence="3">STAS/SEC14 domain-containing protein</fullName>
    </recommendedName>
</protein>
<sequence length="134" mass="15150">MILHEDGFLKLEYDANTDVLSVPCPDIQEFELLHIHKALSIVVDVLTSYDIKRFLFDSSKSRIDVNGAAFNQLLHQLTLGLVNSRLQKLARVVSADAEREQSIAQFLIQAKGQLPYEVQNFSNKAVALHWLTSK</sequence>
<dbReference type="AlphaFoldDB" id="A0A6B2H4U2"/>
<comment type="caution">
    <text evidence="1">The sequence shown here is derived from an EMBL/GenBank/DDBJ whole genome shotgun (WGS) entry which is preliminary data.</text>
</comment>
<proteinExistence type="predicted"/>
<keyword evidence="2" id="KW-1185">Reference proteome</keyword>
<name>A0A6B2H4U2_9BACT</name>
<dbReference type="EMBL" id="JAAEAA010000007">
    <property type="protein sequence ID" value="NDK55666.1"/>
    <property type="molecule type" value="Genomic_DNA"/>
</dbReference>
<dbReference type="Proteomes" id="UP000478546">
    <property type="component" value="Unassembled WGS sequence"/>
</dbReference>
<accession>A0A6B2H4U2</accession>
<dbReference type="RefSeq" id="WP_162345727.1">
    <property type="nucleotide sequence ID" value="NZ_JAAEAA010000007.1"/>
</dbReference>
<reference evidence="1 2" key="1">
    <citation type="submission" date="2020-01" db="EMBL/GenBank/DDBJ databases">
        <authorList>
            <person name="Kim M.K."/>
        </authorList>
    </citation>
    <scope>NUCLEOTIDE SEQUENCE [LARGE SCALE GENOMIC DNA]</scope>
    <source>
        <strain evidence="1 2">BT213</strain>
    </source>
</reference>
<organism evidence="1 2">
    <name type="scientific">Pontibacter fetidus</name>
    <dbReference type="NCBI Taxonomy" id="2700082"/>
    <lineage>
        <taxon>Bacteria</taxon>
        <taxon>Pseudomonadati</taxon>
        <taxon>Bacteroidota</taxon>
        <taxon>Cytophagia</taxon>
        <taxon>Cytophagales</taxon>
        <taxon>Hymenobacteraceae</taxon>
        <taxon>Pontibacter</taxon>
    </lineage>
</organism>
<gene>
    <name evidence="1" type="ORF">GWO68_07050</name>
</gene>
<evidence type="ECO:0000313" key="1">
    <source>
        <dbReference type="EMBL" id="NDK55666.1"/>
    </source>
</evidence>
<evidence type="ECO:0000313" key="2">
    <source>
        <dbReference type="Proteomes" id="UP000478546"/>
    </source>
</evidence>
<evidence type="ECO:0008006" key="3">
    <source>
        <dbReference type="Google" id="ProtNLM"/>
    </source>
</evidence>